<feature type="binding site" description="covalent" evidence="8">
    <location>
        <position position="62"/>
    </location>
    <ligand>
        <name>heme c</name>
        <dbReference type="ChEBI" id="CHEBI:61717"/>
    </ligand>
</feature>
<comment type="caution">
    <text evidence="12">The sequence shown here is derived from an EMBL/GenBank/DDBJ whole genome shotgun (WGS) entry which is preliminary data.</text>
</comment>
<comment type="cofactor">
    <cofactor evidence="8">
        <name>heme c</name>
        <dbReference type="ChEBI" id="CHEBI:61717"/>
    </cofactor>
    <text evidence="8">Binds 1 heme c group covalently per subunit.</text>
</comment>
<feature type="transmembrane region" description="Helical" evidence="9">
    <location>
        <begin position="225"/>
        <end position="243"/>
    </location>
</feature>
<keyword evidence="2 8" id="KW-0349">Heme</keyword>
<keyword evidence="10" id="KW-0732">Signal</keyword>
<name>A0A4R5UEK1_9GAMM</name>
<dbReference type="Gene3D" id="1.10.760.10">
    <property type="entry name" value="Cytochrome c-like domain"/>
    <property type="match status" value="1"/>
</dbReference>
<dbReference type="GO" id="GO:0016020">
    <property type="term" value="C:membrane"/>
    <property type="evidence" value="ECO:0007669"/>
    <property type="project" value="UniProtKB-SubCell"/>
</dbReference>
<evidence type="ECO:0000256" key="4">
    <source>
        <dbReference type="ARBA" id="ARBA00022723"/>
    </source>
</evidence>
<evidence type="ECO:0000256" key="6">
    <source>
        <dbReference type="ARBA" id="ARBA00023004"/>
    </source>
</evidence>
<keyword evidence="5 9" id="KW-1133">Transmembrane helix</keyword>
<protein>
    <submittedName>
        <fullName evidence="12">Cytochrome c1</fullName>
    </submittedName>
</protein>
<evidence type="ECO:0000256" key="8">
    <source>
        <dbReference type="PIRSR" id="PIRSR602326-1"/>
    </source>
</evidence>
<dbReference type="PRINTS" id="PR00603">
    <property type="entry name" value="CYTOCHROMEC1"/>
</dbReference>
<dbReference type="SUPFAM" id="SSF46626">
    <property type="entry name" value="Cytochrome c"/>
    <property type="match status" value="1"/>
</dbReference>
<dbReference type="AlphaFoldDB" id="A0A4R5UEK1"/>
<proteinExistence type="predicted"/>
<evidence type="ECO:0000256" key="2">
    <source>
        <dbReference type="ARBA" id="ARBA00022617"/>
    </source>
</evidence>
<evidence type="ECO:0000256" key="3">
    <source>
        <dbReference type="ARBA" id="ARBA00022692"/>
    </source>
</evidence>
<feature type="chain" id="PRO_5020272196" evidence="10">
    <location>
        <begin position="30"/>
        <end position="252"/>
    </location>
</feature>
<dbReference type="GO" id="GO:0020037">
    <property type="term" value="F:heme binding"/>
    <property type="evidence" value="ECO:0007669"/>
    <property type="project" value="InterPro"/>
</dbReference>
<evidence type="ECO:0000256" key="9">
    <source>
        <dbReference type="SAM" id="Phobius"/>
    </source>
</evidence>
<dbReference type="GO" id="GO:0009055">
    <property type="term" value="F:electron transfer activity"/>
    <property type="evidence" value="ECO:0007669"/>
    <property type="project" value="InterPro"/>
</dbReference>
<sequence length="252" mass="28007">MTDRSFFRMCAARAATAVAGLLLSFGALAAAGGPVEQAGTDIGDRASLQRGAQLYMNYCAGCHSLKFMRYSRMGEDLGLTEDEVMNNLNLTGAAYGEHIVSSMPAEQGAKWFGQAPPDLSLITRVRGSDWVYTYLKSFYLDESRPLGWNNTLFPNASMPNPLWEMQGLQRPVHGETDETGEPVVAHLEMGTPGSQDARQFDQTVRDITTFLEYVGEPAALKRQALGVWVLLFLTLLTFLAWLLKQEYWRDVH</sequence>
<dbReference type="InterPro" id="IPR009056">
    <property type="entry name" value="Cyt_c-like_dom"/>
</dbReference>
<evidence type="ECO:0000313" key="12">
    <source>
        <dbReference type="EMBL" id="TDK33626.1"/>
    </source>
</evidence>
<keyword evidence="6 8" id="KW-0408">Iron</keyword>
<evidence type="ECO:0000313" key="13">
    <source>
        <dbReference type="Proteomes" id="UP000295543"/>
    </source>
</evidence>
<comment type="subcellular location">
    <subcellularLocation>
        <location evidence="1">Membrane</location>
    </subcellularLocation>
</comment>
<evidence type="ECO:0000256" key="1">
    <source>
        <dbReference type="ARBA" id="ARBA00004370"/>
    </source>
</evidence>
<evidence type="ECO:0000256" key="10">
    <source>
        <dbReference type="SAM" id="SignalP"/>
    </source>
</evidence>
<dbReference type="GO" id="GO:0046872">
    <property type="term" value="F:metal ion binding"/>
    <property type="evidence" value="ECO:0007669"/>
    <property type="project" value="UniProtKB-KW"/>
</dbReference>
<dbReference type="PROSITE" id="PS51007">
    <property type="entry name" value="CYTC"/>
    <property type="match status" value="1"/>
</dbReference>
<dbReference type="RefSeq" id="WP_055249054.1">
    <property type="nucleotide sequence ID" value="NZ_SMTG01000002.1"/>
</dbReference>
<evidence type="ECO:0000256" key="7">
    <source>
        <dbReference type="ARBA" id="ARBA00023136"/>
    </source>
</evidence>
<gene>
    <name evidence="12" type="ORF">E2F49_06405</name>
</gene>
<reference evidence="12 13" key="1">
    <citation type="submission" date="2019-03" db="EMBL/GenBank/DDBJ databases">
        <title>Luteimonas zhaokaii sp.nov., isolated from the rectal contents of Plateau pika in Yushu, Qinghai Province, China.</title>
        <authorList>
            <person name="Zhang G."/>
        </authorList>
    </citation>
    <scope>NUCLEOTIDE SEQUENCE [LARGE SCALE GENOMIC DNA]</scope>
    <source>
        <strain evidence="12 13">THG-MD21</strain>
    </source>
</reference>
<feature type="binding site" description="covalent" evidence="8">
    <location>
        <position position="59"/>
    </location>
    <ligand>
        <name>heme c</name>
        <dbReference type="ChEBI" id="CHEBI:61717"/>
    </ligand>
</feature>
<dbReference type="EMBL" id="SMTG01000002">
    <property type="protein sequence ID" value="TDK33626.1"/>
    <property type="molecule type" value="Genomic_DNA"/>
</dbReference>
<accession>A0A4R5UEK1</accession>
<organism evidence="12 13">
    <name type="scientific">Luteimonas terrae</name>
    <dbReference type="NCBI Taxonomy" id="1530191"/>
    <lineage>
        <taxon>Bacteria</taxon>
        <taxon>Pseudomonadati</taxon>
        <taxon>Pseudomonadota</taxon>
        <taxon>Gammaproteobacteria</taxon>
        <taxon>Lysobacterales</taxon>
        <taxon>Lysobacteraceae</taxon>
        <taxon>Luteimonas</taxon>
    </lineage>
</organism>
<evidence type="ECO:0000256" key="5">
    <source>
        <dbReference type="ARBA" id="ARBA00022989"/>
    </source>
</evidence>
<feature type="signal peptide" evidence="10">
    <location>
        <begin position="1"/>
        <end position="29"/>
    </location>
</feature>
<dbReference type="PANTHER" id="PTHR10266:SF3">
    <property type="entry name" value="CYTOCHROME C1, HEME PROTEIN, MITOCHONDRIAL"/>
    <property type="match status" value="1"/>
</dbReference>
<dbReference type="Proteomes" id="UP000295543">
    <property type="component" value="Unassembled WGS sequence"/>
</dbReference>
<keyword evidence="3 9" id="KW-0812">Transmembrane</keyword>
<dbReference type="OrthoDB" id="9798864at2"/>
<dbReference type="InterPro" id="IPR036909">
    <property type="entry name" value="Cyt_c-like_dom_sf"/>
</dbReference>
<dbReference type="Pfam" id="PF02167">
    <property type="entry name" value="Cytochrom_C1"/>
    <property type="match status" value="1"/>
</dbReference>
<evidence type="ECO:0000259" key="11">
    <source>
        <dbReference type="PROSITE" id="PS51007"/>
    </source>
</evidence>
<feature type="binding site" description="covalent" evidence="8">
    <location>
        <position position="63"/>
    </location>
    <ligand>
        <name>heme c</name>
        <dbReference type="ChEBI" id="CHEBI:61717"/>
    </ligand>
</feature>
<feature type="domain" description="Cytochrome c" evidence="11">
    <location>
        <begin position="46"/>
        <end position="215"/>
    </location>
</feature>
<dbReference type="PANTHER" id="PTHR10266">
    <property type="entry name" value="CYTOCHROME C1"/>
    <property type="match status" value="1"/>
</dbReference>
<dbReference type="InterPro" id="IPR002326">
    <property type="entry name" value="Cyt_c1"/>
</dbReference>
<keyword evidence="7 9" id="KW-0472">Membrane</keyword>
<keyword evidence="13" id="KW-1185">Reference proteome</keyword>
<keyword evidence="4 8" id="KW-0479">Metal-binding</keyword>